<evidence type="ECO:0000313" key="3">
    <source>
        <dbReference type="Proteomes" id="UP000578531"/>
    </source>
</evidence>
<dbReference type="Proteomes" id="UP000578531">
    <property type="component" value="Unassembled WGS sequence"/>
</dbReference>
<gene>
    <name evidence="2" type="ORF">HO173_005701</name>
</gene>
<feature type="region of interest" description="Disordered" evidence="1">
    <location>
        <begin position="238"/>
        <end position="262"/>
    </location>
</feature>
<protein>
    <recommendedName>
        <fullName evidence="4">Tetratricopeptide repeat protein 1</fullName>
    </recommendedName>
</protein>
<evidence type="ECO:0008006" key="4">
    <source>
        <dbReference type="Google" id="ProtNLM"/>
    </source>
</evidence>
<feature type="compositionally biased region" description="Acidic residues" evidence="1">
    <location>
        <begin position="127"/>
        <end position="136"/>
    </location>
</feature>
<dbReference type="GeneID" id="59287363"/>
<comment type="caution">
    <text evidence="2">The sequence shown here is derived from an EMBL/GenBank/DDBJ whole genome shotgun (WGS) entry which is preliminary data.</text>
</comment>
<keyword evidence="3" id="KW-1185">Reference proteome</keyword>
<dbReference type="SUPFAM" id="SSF48452">
    <property type="entry name" value="TPR-like"/>
    <property type="match status" value="1"/>
</dbReference>
<feature type="region of interest" description="Disordered" evidence="1">
    <location>
        <begin position="113"/>
        <end position="142"/>
    </location>
</feature>
<evidence type="ECO:0000256" key="1">
    <source>
        <dbReference type="SAM" id="MobiDB-lite"/>
    </source>
</evidence>
<proteinExistence type="predicted"/>
<dbReference type="InterPro" id="IPR052769">
    <property type="entry name" value="TPR_domain_protein"/>
</dbReference>
<dbReference type="Gene3D" id="1.25.40.10">
    <property type="entry name" value="Tetratricopeptide repeat domain"/>
    <property type="match status" value="2"/>
</dbReference>
<organism evidence="2 3">
    <name type="scientific">Letharia columbiana</name>
    <dbReference type="NCBI Taxonomy" id="112416"/>
    <lineage>
        <taxon>Eukaryota</taxon>
        <taxon>Fungi</taxon>
        <taxon>Dikarya</taxon>
        <taxon>Ascomycota</taxon>
        <taxon>Pezizomycotina</taxon>
        <taxon>Lecanoromycetes</taxon>
        <taxon>OSLEUM clade</taxon>
        <taxon>Lecanoromycetidae</taxon>
        <taxon>Lecanorales</taxon>
        <taxon>Lecanorineae</taxon>
        <taxon>Parmeliaceae</taxon>
        <taxon>Letharia</taxon>
    </lineage>
</organism>
<name>A0A8H6L5A8_9LECA</name>
<dbReference type="EMBL" id="JACCJC010000021">
    <property type="protein sequence ID" value="KAF6236073.1"/>
    <property type="molecule type" value="Genomic_DNA"/>
</dbReference>
<dbReference type="AlphaFoldDB" id="A0A8H6L5A8"/>
<sequence>MALPDPSPDLPDESEASLLPRFSQEEEAALLQESNAQKSTANKFFTSSQYSQAIGEYDKALSSCPNYLEYEIAVLKSNIAACHLKLEDWKAAVESATAALDALDRLLPKKKENKEDDAEKDGGVVEIEGEGAEAEEELKKLEMSDQRRDDILRIRSKALMRRAKANSEQGGWGNLQGAEDDYKALAQLPTLPPQDQKIVQAALRSLPPRINTAKEREMGDMMGKLKELGNGILKPFGLSTDNFKMDKDPNTGSYSMNFNQGR</sequence>
<reference evidence="2 3" key="1">
    <citation type="journal article" date="2020" name="Genomics">
        <title>Complete, high-quality genomes from long-read metagenomic sequencing of two wolf lichen thalli reveals enigmatic genome architecture.</title>
        <authorList>
            <person name="McKenzie S.K."/>
            <person name="Walston R.F."/>
            <person name="Allen J.L."/>
        </authorList>
    </citation>
    <scope>NUCLEOTIDE SEQUENCE [LARGE SCALE GENOMIC DNA]</scope>
    <source>
        <strain evidence="2">WasteWater2</strain>
    </source>
</reference>
<accession>A0A8H6L5A8</accession>
<dbReference type="InterPro" id="IPR011990">
    <property type="entry name" value="TPR-like_helical_dom_sf"/>
</dbReference>
<dbReference type="PANTHER" id="PTHR46014:SF1">
    <property type="entry name" value="TETRATRICOPEPTIDE REPEAT PROTEIN 1"/>
    <property type="match status" value="1"/>
</dbReference>
<dbReference type="PANTHER" id="PTHR46014">
    <property type="entry name" value="TETRATRICOPEPTIDE REPEAT PROTEIN 1"/>
    <property type="match status" value="1"/>
</dbReference>
<dbReference type="OrthoDB" id="1872379at2759"/>
<dbReference type="RefSeq" id="XP_037165425.1">
    <property type="nucleotide sequence ID" value="XM_037307616.1"/>
</dbReference>
<feature type="compositionally biased region" description="Polar residues" evidence="1">
    <location>
        <begin position="250"/>
        <end position="262"/>
    </location>
</feature>
<evidence type="ECO:0000313" key="2">
    <source>
        <dbReference type="EMBL" id="KAF6236073.1"/>
    </source>
</evidence>